<dbReference type="Proteomes" id="UP000268321">
    <property type="component" value="Unassembled WGS sequence"/>
</dbReference>
<evidence type="ECO:0000313" key="2">
    <source>
        <dbReference type="Proteomes" id="UP000268321"/>
    </source>
</evidence>
<sequence length="117" mass="13056">MDLSNAFNNYCITCDKLVCQNFVYCLTQCRDKDEFLTAGLQACTGDNVSPLLTPSLYHQSNASEGVIGLPLLLFKSIPDDDVRDFSLNYLVSQTAPSLVDSQLATPLNYRLWLTRVL</sequence>
<name>A0A4P9ZF03_9ASCO</name>
<dbReference type="OrthoDB" id="2563506at2759"/>
<gene>
    <name evidence="1" type="ORF">METBISCDRAFT_23005</name>
</gene>
<dbReference type="Pfam" id="PF12855">
    <property type="entry name" value="Ecl1"/>
    <property type="match status" value="1"/>
</dbReference>
<dbReference type="InterPro" id="IPR024368">
    <property type="entry name" value="Ecl1/2/3"/>
</dbReference>
<organism evidence="1 2">
    <name type="scientific">Metschnikowia bicuspidata</name>
    <dbReference type="NCBI Taxonomy" id="27322"/>
    <lineage>
        <taxon>Eukaryota</taxon>
        <taxon>Fungi</taxon>
        <taxon>Dikarya</taxon>
        <taxon>Ascomycota</taxon>
        <taxon>Saccharomycotina</taxon>
        <taxon>Pichiomycetes</taxon>
        <taxon>Metschnikowiaceae</taxon>
        <taxon>Metschnikowia</taxon>
    </lineage>
</organism>
<evidence type="ECO:0000313" key="1">
    <source>
        <dbReference type="EMBL" id="RKP30771.1"/>
    </source>
</evidence>
<proteinExistence type="predicted"/>
<dbReference type="AlphaFoldDB" id="A0A4P9ZF03"/>
<dbReference type="EMBL" id="ML004452">
    <property type="protein sequence ID" value="RKP30771.1"/>
    <property type="molecule type" value="Genomic_DNA"/>
</dbReference>
<accession>A0A4P9ZF03</accession>
<reference evidence="2" key="1">
    <citation type="journal article" date="2018" name="Nat. Microbiol.">
        <title>Leveraging single-cell genomics to expand the fungal tree of life.</title>
        <authorList>
            <person name="Ahrendt S.R."/>
            <person name="Quandt C.A."/>
            <person name="Ciobanu D."/>
            <person name="Clum A."/>
            <person name="Salamov A."/>
            <person name="Andreopoulos B."/>
            <person name="Cheng J.F."/>
            <person name="Woyke T."/>
            <person name="Pelin A."/>
            <person name="Henrissat B."/>
            <person name="Reynolds N.K."/>
            <person name="Benny G.L."/>
            <person name="Smith M.E."/>
            <person name="James T.Y."/>
            <person name="Grigoriev I.V."/>
        </authorList>
    </citation>
    <scope>NUCLEOTIDE SEQUENCE [LARGE SCALE GENOMIC DNA]</scope>
    <source>
        <strain evidence="2">Baker2002</strain>
    </source>
</reference>
<protein>
    <submittedName>
        <fullName evidence="1">Uncharacterized protein</fullName>
    </submittedName>
</protein>
<keyword evidence="2" id="KW-1185">Reference proteome</keyword>